<dbReference type="Pfam" id="PF00098">
    <property type="entry name" value="zf-CCHC"/>
    <property type="match status" value="1"/>
</dbReference>
<proteinExistence type="predicted"/>
<feature type="compositionally biased region" description="Polar residues" evidence="2">
    <location>
        <begin position="103"/>
        <end position="114"/>
    </location>
</feature>
<comment type="caution">
    <text evidence="4">The sequence shown here is derived from an EMBL/GenBank/DDBJ whole genome shotgun (WGS) entry which is preliminary data.</text>
</comment>
<name>A0ABP0FLL7_CLALP</name>
<keyword evidence="5" id="KW-1185">Reference proteome</keyword>
<feature type="compositionally biased region" description="Basic and acidic residues" evidence="2">
    <location>
        <begin position="179"/>
        <end position="189"/>
    </location>
</feature>
<feature type="compositionally biased region" description="Basic and acidic residues" evidence="2">
    <location>
        <begin position="115"/>
        <end position="124"/>
    </location>
</feature>
<dbReference type="Proteomes" id="UP001642483">
    <property type="component" value="Unassembled WGS sequence"/>
</dbReference>
<dbReference type="InterPro" id="IPR036875">
    <property type="entry name" value="Znf_CCHC_sf"/>
</dbReference>
<dbReference type="Gene3D" id="4.10.60.10">
    <property type="entry name" value="Zinc finger, CCHC-type"/>
    <property type="match status" value="1"/>
</dbReference>
<feature type="compositionally biased region" description="Basic and acidic residues" evidence="2">
    <location>
        <begin position="81"/>
        <end position="102"/>
    </location>
</feature>
<feature type="domain" description="CCHC-type" evidence="3">
    <location>
        <begin position="67"/>
        <end position="81"/>
    </location>
</feature>
<keyword evidence="1" id="KW-0479">Metal-binding</keyword>
<keyword evidence="1" id="KW-0863">Zinc-finger</keyword>
<feature type="region of interest" description="Disordered" evidence="2">
    <location>
        <begin position="172"/>
        <end position="205"/>
    </location>
</feature>
<feature type="region of interest" description="Disordered" evidence="2">
    <location>
        <begin position="81"/>
        <end position="124"/>
    </location>
</feature>
<reference evidence="4 5" key="1">
    <citation type="submission" date="2024-02" db="EMBL/GenBank/DDBJ databases">
        <authorList>
            <person name="Daric V."/>
            <person name="Darras S."/>
        </authorList>
    </citation>
    <scope>NUCLEOTIDE SEQUENCE [LARGE SCALE GENOMIC DNA]</scope>
</reference>
<keyword evidence="1" id="KW-0862">Zinc</keyword>
<protein>
    <recommendedName>
        <fullName evidence="3">CCHC-type domain-containing protein</fullName>
    </recommendedName>
</protein>
<dbReference type="InterPro" id="IPR001878">
    <property type="entry name" value="Znf_CCHC"/>
</dbReference>
<organism evidence="4 5">
    <name type="scientific">Clavelina lepadiformis</name>
    <name type="common">Light-bulb sea squirt</name>
    <name type="synonym">Ascidia lepadiformis</name>
    <dbReference type="NCBI Taxonomy" id="159417"/>
    <lineage>
        <taxon>Eukaryota</taxon>
        <taxon>Metazoa</taxon>
        <taxon>Chordata</taxon>
        <taxon>Tunicata</taxon>
        <taxon>Ascidiacea</taxon>
        <taxon>Aplousobranchia</taxon>
        <taxon>Clavelinidae</taxon>
        <taxon>Clavelina</taxon>
    </lineage>
</organism>
<evidence type="ECO:0000313" key="5">
    <source>
        <dbReference type="Proteomes" id="UP001642483"/>
    </source>
</evidence>
<evidence type="ECO:0000256" key="2">
    <source>
        <dbReference type="SAM" id="MobiDB-lite"/>
    </source>
</evidence>
<dbReference type="PROSITE" id="PS50158">
    <property type="entry name" value="ZF_CCHC"/>
    <property type="match status" value="1"/>
</dbReference>
<dbReference type="EMBL" id="CAWYQH010000068">
    <property type="protein sequence ID" value="CAK8680549.1"/>
    <property type="molecule type" value="Genomic_DNA"/>
</dbReference>
<dbReference type="SUPFAM" id="SSF57756">
    <property type="entry name" value="Retrovirus zinc finger-like domains"/>
    <property type="match status" value="1"/>
</dbReference>
<sequence length="294" mass="34055">MVIENALKQMALPNSSYRGRDSIKGLKDGRRIFKVLKKDLEAANPPRFIYFGPYRFTVQYEGQVKSCYFCAETGHLVKECPHRGKKQEEVNENSWKRAEEGQRTSGETPANKSNTAEREDHYLSKDEYPELSSNFKLCKNVEQNRHSSPLPESKPPKLQKIVDHYDGSIIEISEADLEKEERKRNRDPSSTDEYPMTQKPKEDELEEEMSYNENTNNYSEQIYEGEIVCSCNETLQQPGRNEIIQCTNCSKLYYLCHCSDNNLRVTHRFKQQTCETCGYTYVPDNLKLNATATV</sequence>
<accession>A0ABP0FLL7</accession>
<evidence type="ECO:0000259" key="3">
    <source>
        <dbReference type="PROSITE" id="PS50158"/>
    </source>
</evidence>
<dbReference type="SMART" id="SM00343">
    <property type="entry name" value="ZnF_C2HC"/>
    <property type="match status" value="1"/>
</dbReference>
<evidence type="ECO:0000256" key="1">
    <source>
        <dbReference type="PROSITE-ProRule" id="PRU00047"/>
    </source>
</evidence>
<evidence type="ECO:0000313" key="4">
    <source>
        <dbReference type="EMBL" id="CAK8680549.1"/>
    </source>
</evidence>
<gene>
    <name evidence="4" type="ORF">CVLEPA_LOCUS10792</name>
</gene>